<dbReference type="InterPro" id="IPR007470">
    <property type="entry name" value="HemX"/>
</dbReference>
<keyword evidence="1" id="KW-1133">Transmembrane helix</keyword>
<dbReference type="Proteomes" id="UP000030017">
    <property type="component" value="Unassembled WGS sequence"/>
</dbReference>
<dbReference type="EMBL" id="AVPS01000007">
    <property type="protein sequence ID" value="KGM51337.1"/>
    <property type="molecule type" value="Genomic_DNA"/>
</dbReference>
<evidence type="ECO:0000313" key="3">
    <source>
        <dbReference type="Proteomes" id="UP000030017"/>
    </source>
</evidence>
<organism evidence="2 3">
    <name type="scientific">Lysobacter concretionis Ko07 = DSM 16239</name>
    <dbReference type="NCBI Taxonomy" id="1122185"/>
    <lineage>
        <taxon>Bacteria</taxon>
        <taxon>Pseudomonadati</taxon>
        <taxon>Pseudomonadota</taxon>
        <taxon>Gammaproteobacteria</taxon>
        <taxon>Lysobacterales</taxon>
        <taxon>Lysobacteraceae</taxon>
        <taxon>Novilysobacter</taxon>
    </lineage>
</organism>
<keyword evidence="3" id="KW-1185">Reference proteome</keyword>
<evidence type="ECO:0000256" key="1">
    <source>
        <dbReference type="SAM" id="Phobius"/>
    </source>
</evidence>
<dbReference type="STRING" id="1122185.N792_11400"/>
<feature type="transmembrane region" description="Helical" evidence="1">
    <location>
        <begin position="22"/>
        <end position="42"/>
    </location>
</feature>
<name>A0A0A0EQC7_9GAMM</name>
<dbReference type="PANTHER" id="PTHR38043:SF1">
    <property type="entry name" value="PROTEIN HEMX"/>
    <property type="match status" value="1"/>
</dbReference>
<evidence type="ECO:0000313" key="2">
    <source>
        <dbReference type="EMBL" id="KGM51337.1"/>
    </source>
</evidence>
<gene>
    <name evidence="2" type="ORF">N792_11400</name>
</gene>
<evidence type="ECO:0008006" key="4">
    <source>
        <dbReference type="Google" id="ProtNLM"/>
    </source>
</evidence>
<reference evidence="2 3" key="1">
    <citation type="submission" date="2013-08" db="EMBL/GenBank/DDBJ databases">
        <title>Genome sequencing of Lysobacter.</title>
        <authorList>
            <person name="Zhang S."/>
            <person name="Wang G."/>
        </authorList>
    </citation>
    <scope>NUCLEOTIDE SEQUENCE [LARGE SCALE GENOMIC DNA]</scope>
    <source>
        <strain evidence="2 3">Ko07</strain>
    </source>
</reference>
<keyword evidence="1" id="KW-0812">Transmembrane</keyword>
<sequence length="332" mass="36559">MSTSLPDSPPPRRRRARLWRRLLWLIPLLLLTAAGWRGWLWWQGHEAADRATSSDIGLRLDGLNERVGALRGDQRAQAQRLQQAIATNRVLRDELLGLGERSALIEDSFAKYTDPSRHGAQALRLDEAELLLSLGQQRLLIAGDLDGARRGYALAAGVLAGVDDPAYLSLRQTLGQERAALDALGGEPRALALARLDAWAQSVGSVPEPATVDTRSRPWWQRAFAGIVEVRHHDNAVALDPVSRADAQTGLQLEISLARAAAERRDDAGFRIALRRVDVWLAQLVTQPATLQADRTRLHEIAAMPLSLSLPTLGTTLAQLRQLRATRRESAE</sequence>
<dbReference type="PANTHER" id="PTHR38043">
    <property type="entry name" value="PROTEIN HEMX"/>
    <property type="match status" value="1"/>
</dbReference>
<dbReference type="eggNOG" id="COG2959">
    <property type="taxonomic scope" value="Bacteria"/>
</dbReference>
<keyword evidence="1" id="KW-0472">Membrane</keyword>
<proteinExistence type="predicted"/>
<dbReference type="AlphaFoldDB" id="A0A0A0EQC7"/>
<comment type="caution">
    <text evidence="2">The sequence shown here is derived from an EMBL/GenBank/DDBJ whole genome shotgun (WGS) entry which is preliminary data.</text>
</comment>
<accession>A0A0A0EQC7</accession>
<protein>
    <recommendedName>
        <fullName evidence="4">Uroporphyrin-III methyltransferase</fullName>
    </recommendedName>
</protein>